<keyword evidence="2" id="KW-1185">Reference proteome</keyword>
<proteinExistence type="predicted"/>
<gene>
    <name evidence="1" type="ORF">CVN68_07165</name>
</gene>
<evidence type="ECO:0000313" key="1">
    <source>
        <dbReference type="EMBL" id="ATY31773.1"/>
    </source>
</evidence>
<dbReference type="AlphaFoldDB" id="A0A2K8MD29"/>
<accession>A0A2K8MD29</accession>
<dbReference type="KEGG" id="sphc:CVN68_07165"/>
<dbReference type="InterPro" id="IPR035439">
    <property type="entry name" value="UPF0145_dom_sf"/>
</dbReference>
<organism evidence="1 2">
    <name type="scientific">Sphingomonas psychrotolerans</name>
    <dbReference type="NCBI Taxonomy" id="1327635"/>
    <lineage>
        <taxon>Bacteria</taxon>
        <taxon>Pseudomonadati</taxon>
        <taxon>Pseudomonadota</taxon>
        <taxon>Alphaproteobacteria</taxon>
        <taxon>Sphingomonadales</taxon>
        <taxon>Sphingomonadaceae</taxon>
        <taxon>Sphingomonas</taxon>
    </lineage>
</organism>
<reference evidence="1 2" key="1">
    <citation type="submission" date="2017-11" db="EMBL/GenBank/DDBJ databases">
        <title>Complete genome sequence of Sphingomonas sp. Strain Cra20, a psychrotolerant potential plant growth promoting rhizobacteria.</title>
        <authorList>
            <person name="Luo Y."/>
        </authorList>
    </citation>
    <scope>NUCLEOTIDE SEQUENCE [LARGE SCALE GENOMIC DNA]</scope>
    <source>
        <strain evidence="1 2">Cra20</strain>
    </source>
</reference>
<sequence length="100" mass="10324">MGPVQVRLSGVVKVDENDHEVPSVNAPTVAEATALLDRTARVNGADGVIQVGSDYHRITIGRGPLSTQTLIAVQAWGTAVKAAEAVAEEPEAPAEEPDAA</sequence>
<dbReference type="Proteomes" id="UP000229081">
    <property type="component" value="Chromosome"/>
</dbReference>
<name>A0A2K8MD29_9SPHN</name>
<protein>
    <submittedName>
        <fullName evidence="1">Uncharacterized protein</fullName>
    </submittedName>
</protein>
<dbReference type="SUPFAM" id="SSF117782">
    <property type="entry name" value="YbjQ-like"/>
    <property type="match status" value="1"/>
</dbReference>
<dbReference type="EMBL" id="CP024923">
    <property type="protein sequence ID" value="ATY31773.1"/>
    <property type="molecule type" value="Genomic_DNA"/>
</dbReference>
<evidence type="ECO:0000313" key="2">
    <source>
        <dbReference type="Proteomes" id="UP000229081"/>
    </source>
</evidence>